<dbReference type="InterPro" id="IPR023346">
    <property type="entry name" value="Lysozyme-like_dom_sf"/>
</dbReference>
<reference evidence="4 5" key="1">
    <citation type="submission" date="2008-01" db="EMBL/GenBank/DDBJ databases">
        <authorList>
            <person name="Wagner-Dobler I."/>
            <person name="Ferriera S."/>
            <person name="Johnson J."/>
            <person name="Kravitz S."/>
            <person name="Beeson K."/>
            <person name="Sutton G."/>
            <person name="Rogers Y.-H."/>
            <person name="Friedman R."/>
            <person name="Frazier M."/>
            <person name="Venter J.C."/>
        </authorList>
    </citation>
    <scope>NUCLEOTIDE SEQUENCE [LARGE SCALE GENOMIC DNA]</scope>
    <source>
        <strain evidence="5">DSM 17067 / NCIMB 14079 / DFL-11</strain>
    </source>
</reference>
<feature type="region of interest" description="Disordered" evidence="3">
    <location>
        <begin position="1"/>
        <end position="52"/>
    </location>
</feature>
<organism evidence="4 5">
    <name type="scientific">Roseibium alexandrii (strain DSM 17067 / NCIMB 14079 / DFL-11)</name>
    <name type="common">Labrenzia alexandrii</name>
    <dbReference type="NCBI Taxonomy" id="244592"/>
    <lineage>
        <taxon>Bacteria</taxon>
        <taxon>Pseudomonadati</taxon>
        <taxon>Pseudomonadota</taxon>
        <taxon>Alphaproteobacteria</taxon>
        <taxon>Hyphomicrobiales</taxon>
        <taxon>Stappiaceae</taxon>
        <taxon>Roseibium</taxon>
    </lineage>
</organism>
<evidence type="ECO:0008006" key="6">
    <source>
        <dbReference type="Google" id="ProtNLM"/>
    </source>
</evidence>
<evidence type="ECO:0000256" key="2">
    <source>
        <dbReference type="ARBA" id="ARBA00022638"/>
    </source>
</evidence>
<reference evidence="4 5" key="2">
    <citation type="submission" date="2013-04" db="EMBL/GenBank/DDBJ databases">
        <authorList>
            <person name="Fiebig A."/>
            <person name="Pradella S."/>
            <person name="Wagner-Doebler I."/>
        </authorList>
    </citation>
    <scope>NUCLEOTIDE SEQUENCE [LARGE SCALE GENOMIC DNA]</scope>
    <source>
        <strain evidence="5">DSM 17067 / NCIMB 14079 / DFL-11</strain>
    </source>
</reference>
<proteinExistence type="predicted"/>
<evidence type="ECO:0000256" key="3">
    <source>
        <dbReference type="SAM" id="MobiDB-lite"/>
    </source>
</evidence>
<feature type="compositionally biased region" description="Polar residues" evidence="3">
    <location>
        <begin position="33"/>
        <end position="52"/>
    </location>
</feature>
<dbReference type="SUPFAM" id="SSF53955">
    <property type="entry name" value="Lysozyme-like"/>
    <property type="match status" value="1"/>
</dbReference>
<dbReference type="AlphaFoldDB" id="A0A5E8GUW6"/>
<evidence type="ECO:0000256" key="1">
    <source>
        <dbReference type="ARBA" id="ARBA00022529"/>
    </source>
</evidence>
<comment type="caution">
    <text evidence="4">The sequence shown here is derived from an EMBL/GenBank/DDBJ whole genome shotgun (WGS) entry which is preliminary data.</text>
</comment>
<keyword evidence="1" id="KW-0929">Antimicrobial</keyword>
<dbReference type="Gene3D" id="1.10.530.40">
    <property type="match status" value="1"/>
</dbReference>
<name>A0A5E8GUW6_ROSAD</name>
<evidence type="ECO:0000313" key="5">
    <source>
        <dbReference type="Proteomes" id="UP000004703"/>
    </source>
</evidence>
<dbReference type="EMBL" id="ACCU02000003">
    <property type="protein sequence ID" value="EEE43658.2"/>
    <property type="molecule type" value="Genomic_DNA"/>
</dbReference>
<evidence type="ECO:0000313" key="4">
    <source>
        <dbReference type="EMBL" id="EEE43658.2"/>
    </source>
</evidence>
<dbReference type="Proteomes" id="UP000004703">
    <property type="component" value="Chromosome"/>
</dbReference>
<gene>
    <name evidence="4" type="ORF">SADFL11_944</name>
</gene>
<dbReference type="InterPro" id="IPR023347">
    <property type="entry name" value="Lysozyme_dom_sf"/>
</dbReference>
<accession>A0A5E8GUW6</accession>
<dbReference type="GO" id="GO:0003796">
    <property type="term" value="F:lysozyme activity"/>
    <property type="evidence" value="ECO:0007669"/>
    <property type="project" value="InterPro"/>
</dbReference>
<dbReference type="GO" id="GO:0031640">
    <property type="term" value="P:killing of cells of another organism"/>
    <property type="evidence" value="ECO:0007669"/>
    <property type="project" value="UniProtKB-KW"/>
</dbReference>
<protein>
    <recommendedName>
        <fullName evidence="6">Lysozyme</fullName>
    </recommendedName>
</protein>
<feature type="compositionally biased region" description="Polar residues" evidence="3">
    <location>
        <begin position="14"/>
        <end position="24"/>
    </location>
</feature>
<sequence length="1159" mass="128400">MSRNRHGRSRGSSVETTSRPTVGTQMVDRTVTPRATPQGYNPSAGISQEAQRTGQTVAREAERLGAQYVNDVNLQAEIAKDTSRQVQQIYRQSFAQQKESVGAGVRQQMSGLEALSNGIAQFVGGVQKGFSNLQVLNKAKMDEEYRKKEVAEQNNAEFDWYARREADPDGGDTYLETYATLKGGADGDQLAAEFIQMAETQIPLDADIEAAAEEFWNQEVAGAYAQGQHSTDEMKHFTEVGKSFFAGIDSFVNSRQKQSTSYQLTQGKTLVTEKAFKLGAKGDFTMGDINMLLENAQGMYIDDPAQAKTAVLTALIDGARTQGGDAVEYVQTFMEKEKGYGPNGETFAEWRPQQWSNLNKHLHKIWNEEIDIRAAQHREVTAAMIRGISDPGLALEERESRITNAYASLVRGESRWGSPAKYADMKEKLRVEMDKYSFDLAEMELYDQYLKTDNAAFPGEEVIKKQQDGYIRNKLGIDYRTTTDIAEINSVAGHVFSAQAISPDVKKSFNRRLLDLRNRDNALAGFNFFNSLYNQDPTHNKRFFNQAISKEAKAYFSVLQQATNNGAMEPGMALEALAQNPNIAADMSKFNLATFSGHEDDAIGKAKASASLELKIRDNVATGWSKWFSRAGALVSDAETGNALLGNIDISDEIKQRIIQDIAYQSAVAENAGFKLDHDEIIDQAVQRGLANADQVPAPYGRTRLIPRATETVQDADGKAIPVVPMGTDVVNPHTKEAENTVETFQEDAQLLVDSLENAETGLDLGEGEFSLMPGEFTSNGRYTVMVDGKPVHLKVGQEMTVTVPDFDQLQPIDSPWSEMQSRERMTVKFGQNWNGDADPEFAKQHLLAAMGIDSSEQTGIEFVMNDAGYATLVYKGRFKGVTVDEKEEQFVPADETTEDLDGDTPVEPTSAVVSMLPSVSSTNQTQARAGNNAFLKAREKMTTGMLTRLKRAGLVPQGVNLLQPDVADPFLVLDDAIQNQIITKGGTALDVATAPVSESYGNRRYQMIKAKEGFKNFSYDDVGYRSIGLGFNMTGRNDSKTAFRDLFGITGQDYQDVVNGKKGLSERQVRQLFDYTANIIERDIDRDFQGIALKEHERLALFSIAYNRPSQYKELIPLVKAGDRRKVAEHIRKHTNPKNLKVIWGRAAKEARLFYGAS</sequence>
<dbReference type="GO" id="GO:0042742">
    <property type="term" value="P:defense response to bacterium"/>
    <property type="evidence" value="ECO:0007669"/>
    <property type="project" value="UniProtKB-KW"/>
</dbReference>
<keyword evidence="2" id="KW-0081">Bacteriolytic enzyme</keyword>